<evidence type="ECO:0000256" key="1">
    <source>
        <dbReference type="ARBA" id="ARBA00035112"/>
    </source>
</evidence>
<comment type="caution">
    <text evidence="2">The sequence shown here is derived from an EMBL/GenBank/DDBJ whole genome shotgun (WGS) entry which is preliminary data.</text>
</comment>
<dbReference type="AlphaFoldDB" id="A0A179I4N6"/>
<keyword evidence="3" id="KW-1185">Reference proteome</keyword>
<reference evidence="2 3" key="1">
    <citation type="submission" date="2016-03" db="EMBL/GenBank/DDBJ databases">
        <title>Fine-scale spatial genetic structure of a fungal parasite of coffee scale insects.</title>
        <authorList>
            <person name="Jackson D."/>
            <person name="Zemenick K.A."/>
            <person name="Malloure B."/>
            <person name="Quandt C.A."/>
            <person name="James T.Y."/>
        </authorList>
    </citation>
    <scope>NUCLEOTIDE SEQUENCE [LARGE SCALE GENOMIC DNA]</scope>
    <source>
        <strain evidence="2 3">UM487</strain>
    </source>
</reference>
<dbReference type="GO" id="GO:0043386">
    <property type="term" value="P:mycotoxin biosynthetic process"/>
    <property type="evidence" value="ECO:0007669"/>
    <property type="project" value="InterPro"/>
</dbReference>
<dbReference type="OMA" id="ARHTCAN"/>
<proteinExistence type="inferred from homology"/>
<sequence>MIRTDKLEDEALLEESIESASFSDMDNDTSRSDSSIIRDKYSTKFFSRTWKMIVFHLALVLAYSPVRLDEKAIVFQHDHSGYVGKPSPELDKRWNKLLQNFNIRVTEEELRHTAMKKEDAIELPDGGYYAGLTAYHDLHCLKRLHHYMYPEYYFPNFTQEQRDLNEYHTHHCLDMLRQSVMCHGDTQLITMKWLKSARTPTGTFEMPHKCADWAQLETWATSRRIGRLMEPGYLYHPTLGPAYPDGHGDPVGELKGD</sequence>
<dbReference type="PANTHER" id="PTHR33365">
    <property type="entry name" value="YALI0B05434P"/>
    <property type="match status" value="1"/>
</dbReference>
<name>A0A179I4N6_CORDF</name>
<dbReference type="OrthoDB" id="4870098at2759"/>
<evidence type="ECO:0000313" key="2">
    <source>
        <dbReference type="EMBL" id="OAQ96560.1"/>
    </source>
</evidence>
<gene>
    <name evidence="2" type="ORF">LLEC1_06352</name>
</gene>
<dbReference type="EMBL" id="LUKN01004105">
    <property type="protein sequence ID" value="OAQ96560.1"/>
    <property type="molecule type" value="Genomic_DNA"/>
</dbReference>
<protein>
    <recommendedName>
        <fullName evidence="4">Tat pathway signal sequence</fullName>
    </recommendedName>
</protein>
<dbReference type="PANTHER" id="PTHR33365:SF7">
    <property type="entry name" value="TAT PATHWAY SIGNAL SEQUENCE"/>
    <property type="match status" value="1"/>
</dbReference>
<dbReference type="InterPro" id="IPR021765">
    <property type="entry name" value="UstYa-like"/>
</dbReference>
<evidence type="ECO:0008006" key="4">
    <source>
        <dbReference type="Google" id="ProtNLM"/>
    </source>
</evidence>
<organism evidence="2 3">
    <name type="scientific">Cordyceps confragosa</name>
    <name type="common">Lecanicillium lecanii</name>
    <dbReference type="NCBI Taxonomy" id="2714763"/>
    <lineage>
        <taxon>Eukaryota</taxon>
        <taxon>Fungi</taxon>
        <taxon>Dikarya</taxon>
        <taxon>Ascomycota</taxon>
        <taxon>Pezizomycotina</taxon>
        <taxon>Sordariomycetes</taxon>
        <taxon>Hypocreomycetidae</taxon>
        <taxon>Hypocreales</taxon>
        <taxon>Cordycipitaceae</taxon>
        <taxon>Akanthomyces</taxon>
    </lineage>
</organism>
<dbReference type="Proteomes" id="UP000243081">
    <property type="component" value="Unassembled WGS sequence"/>
</dbReference>
<comment type="similarity">
    <text evidence="1">Belongs to the ustYa family.</text>
</comment>
<evidence type="ECO:0000313" key="3">
    <source>
        <dbReference type="Proteomes" id="UP000243081"/>
    </source>
</evidence>
<accession>A0A179I4N6</accession>
<dbReference type="Pfam" id="PF11807">
    <property type="entry name" value="UstYa"/>
    <property type="match status" value="1"/>
</dbReference>